<dbReference type="EC" id="2.8.2.-" evidence="11"/>
<dbReference type="InterPro" id="IPR027417">
    <property type="entry name" value="P-loop_NTPase"/>
</dbReference>
<keyword evidence="3 11" id="KW-0808">Transferase</keyword>
<organism evidence="12 13">
    <name type="scientific">Oryzias melastigma</name>
    <name type="common">Marine medaka</name>
    <dbReference type="NCBI Taxonomy" id="30732"/>
    <lineage>
        <taxon>Eukaryota</taxon>
        <taxon>Metazoa</taxon>
        <taxon>Chordata</taxon>
        <taxon>Craniata</taxon>
        <taxon>Vertebrata</taxon>
        <taxon>Euteleostomi</taxon>
        <taxon>Actinopterygii</taxon>
        <taxon>Neopterygii</taxon>
        <taxon>Teleostei</taxon>
        <taxon>Neoteleostei</taxon>
        <taxon>Acanthomorphata</taxon>
        <taxon>Ovalentaria</taxon>
        <taxon>Atherinomorphae</taxon>
        <taxon>Beloniformes</taxon>
        <taxon>Adrianichthyidae</taxon>
        <taxon>Oryziinae</taxon>
        <taxon>Oryzias</taxon>
    </lineage>
</organism>
<evidence type="ECO:0000256" key="4">
    <source>
        <dbReference type="ARBA" id="ARBA00022692"/>
    </source>
</evidence>
<dbReference type="PANTHER" id="PTHR12137">
    <property type="entry name" value="CARBOHYDRATE SULFOTRANSFERASE"/>
    <property type="match status" value="1"/>
</dbReference>
<evidence type="ECO:0000256" key="1">
    <source>
        <dbReference type="ARBA" id="ARBA00004323"/>
    </source>
</evidence>
<reference evidence="12" key="1">
    <citation type="submission" date="2025-08" db="UniProtKB">
        <authorList>
            <consortium name="Ensembl"/>
        </authorList>
    </citation>
    <scope>IDENTIFICATION</scope>
</reference>
<comment type="similarity">
    <text evidence="2 11">Belongs to the sulfotransferase 2 family.</text>
</comment>
<keyword evidence="8" id="KW-0472">Membrane</keyword>
<comment type="subcellular location">
    <subcellularLocation>
        <location evidence="1 11">Golgi apparatus membrane</location>
        <topology evidence="1 11">Single-pass type II membrane protein</topology>
    </subcellularLocation>
</comment>
<keyword evidence="5 11" id="KW-0735">Signal-anchor</keyword>
<evidence type="ECO:0000256" key="9">
    <source>
        <dbReference type="ARBA" id="ARBA00023180"/>
    </source>
</evidence>
<name>A0A3B3DCB0_ORYME</name>
<reference evidence="12" key="2">
    <citation type="submission" date="2025-09" db="UniProtKB">
        <authorList>
            <consortium name="Ensembl"/>
        </authorList>
    </citation>
    <scope>IDENTIFICATION</scope>
</reference>
<keyword evidence="4" id="KW-0812">Transmembrane</keyword>
<dbReference type="InterPro" id="IPR005331">
    <property type="entry name" value="Sulfotransferase"/>
</dbReference>
<dbReference type="Proteomes" id="UP000261560">
    <property type="component" value="Unplaced"/>
</dbReference>
<evidence type="ECO:0000256" key="11">
    <source>
        <dbReference type="RuleBase" id="RU364020"/>
    </source>
</evidence>
<keyword evidence="6" id="KW-1133">Transmembrane helix</keyword>
<evidence type="ECO:0000256" key="8">
    <source>
        <dbReference type="ARBA" id="ARBA00023136"/>
    </source>
</evidence>
<keyword evidence="7 11" id="KW-0333">Golgi apparatus</keyword>
<dbReference type="GO" id="GO:0030166">
    <property type="term" value="P:proteoglycan biosynthetic process"/>
    <property type="evidence" value="ECO:0007669"/>
    <property type="project" value="TreeGrafter"/>
</dbReference>
<dbReference type="InterPro" id="IPR018011">
    <property type="entry name" value="Carb_sulfotrans_8-10"/>
</dbReference>
<dbReference type="GO" id="GO:0016051">
    <property type="term" value="P:carbohydrate biosynthetic process"/>
    <property type="evidence" value="ECO:0007669"/>
    <property type="project" value="InterPro"/>
</dbReference>
<evidence type="ECO:0000256" key="7">
    <source>
        <dbReference type="ARBA" id="ARBA00023034"/>
    </source>
</evidence>
<proteinExistence type="inferred from homology"/>
<dbReference type="SUPFAM" id="SSF52540">
    <property type="entry name" value="P-loop containing nucleoside triphosphate hydrolases"/>
    <property type="match status" value="1"/>
</dbReference>
<evidence type="ECO:0000256" key="6">
    <source>
        <dbReference type="ARBA" id="ARBA00022989"/>
    </source>
</evidence>
<dbReference type="GeneTree" id="ENSGT00940000156614"/>
<dbReference type="Ensembl" id="ENSOMET00000002885.1">
    <property type="protein sequence ID" value="ENSOMEP00000027134.1"/>
    <property type="gene ID" value="ENSOMEG00000000233.1"/>
</dbReference>
<protein>
    <recommendedName>
        <fullName evidence="11">Carbohydrate sulfotransferase</fullName>
        <ecNumber evidence="11">2.8.2.-</ecNumber>
    </recommendedName>
</protein>
<keyword evidence="13" id="KW-1185">Reference proteome</keyword>
<keyword evidence="9 11" id="KW-0325">Glycoprotein</keyword>
<evidence type="ECO:0000256" key="3">
    <source>
        <dbReference type="ARBA" id="ARBA00022679"/>
    </source>
</evidence>
<evidence type="ECO:0000256" key="10">
    <source>
        <dbReference type="ARBA" id="ARBA00023277"/>
    </source>
</evidence>
<keyword evidence="10 11" id="KW-0119">Carbohydrate metabolism</keyword>
<dbReference type="GO" id="GO:0000139">
    <property type="term" value="C:Golgi membrane"/>
    <property type="evidence" value="ECO:0007669"/>
    <property type="project" value="UniProtKB-SubCell"/>
</dbReference>
<accession>A0A3B3DCB0</accession>
<sequence length="327" mass="38980">MIYDLELEASEEDRPPCLPWVQPFGGLPFIACLDGDEVVGPSQVQLHKEASCAKLLQSCRNQRQGVLVLNNHIVQTVVVNTCLRPLSFFLTKRKLAEVACTNWKRTLIALRHDEPYPDPMSFEHNWVHRFDRFQLLRQFPLAERKAKLKHYTKFLFVRDPFVRLISAYRDKMQHYDQYFYQGYVRAILQLYKKQYNLPTNVTLARKTGVQPSFYNFIQYIVDPRTERNAPFEPHWRQMFRLCHPCLVNYDFVGHQETLQEDAQELLKILKLEDDIKFPPSYENMASTDSVKDWFQSVPLKDRRKLYKLYEKDFQLFGYRRPTELLDE</sequence>
<dbReference type="AlphaFoldDB" id="A0A3B3DCB0"/>
<evidence type="ECO:0000313" key="13">
    <source>
        <dbReference type="Proteomes" id="UP000261560"/>
    </source>
</evidence>
<dbReference type="PANTHER" id="PTHR12137:SF4">
    <property type="entry name" value="CARBOHYDRATE SULFOTRANSFERASE 12"/>
    <property type="match status" value="1"/>
</dbReference>
<dbReference type="Pfam" id="PF03567">
    <property type="entry name" value="Sulfotransfer_2"/>
    <property type="match status" value="1"/>
</dbReference>
<dbReference type="GO" id="GO:0008146">
    <property type="term" value="F:sulfotransferase activity"/>
    <property type="evidence" value="ECO:0007669"/>
    <property type="project" value="InterPro"/>
</dbReference>
<evidence type="ECO:0000256" key="5">
    <source>
        <dbReference type="ARBA" id="ARBA00022968"/>
    </source>
</evidence>
<evidence type="ECO:0000313" key="12">
    <source>
        <dbReference type="Ensembl" id="ENSOMEP00000027134.1"/>
    </source>
</evidence>
<evidence type="ECO:0000256" key="2">
    <source>
        <dbReference type="ARBA" id="ARBA00006339"/>
    </source>
</evidence>